<name>A0A9W7IE25_HIBTR</name>
<evidence type="ECO:0000256" key="1">
    <source>
        <dbReference type="ARBA" id="ARBA00022729"/>
    </source>
</evidence>
<dbReference type="SMART" id="SM00856">
    <property type="entry name" value="PMEI"/>
    <property type="match status" value="1"/>
</dbReference>
<comment type="caution">
    <text evidence="5">The sequence shown here is derived from an EMBL/GenBank/DDBJ whole genome shotgun (WGS) entry which is preliminary data.</text>
</comment>
<dbReference type="InterPro" id="IPR006501">
    <property type="entry name" value="Pectinesterase_inhib_dom"/>
</dbReference>
<dbReference type="InterPro" id="IPR052421">
    <property type="entry name" value="PCW_Enzyme_Inhibitor"/>
</dbReference>
<keyword evidence="6" id="KW-1185">Reference proteome</keyword>
<evidence type="ECO:0000313" key="5">
    <source>
        <dbReference type="EMBL" id="GMI93718.1"/>
    </source>
</evidence>
<dbReference type="PANTHER" id="PTHR36710">
    <property type="entry name" value="PECTINESTERASE INHIBITOR-LIKE"/>
    <property type="match status" value="1"/>
</dbReference>
<feature type="domain" description="Pectinesterase inhibitor" evidence="4">
    <location>
        <begin position="14"/>
        <end position="159"/>
    </location>
</feature>
<evidence type="ECO:0000313" key="6">
    <source>
        <dbReference type="Proteomes" id="UP001165190"/>
    </source>
</evidence>
<keyword evidence="2" id="KW-1015">Disulfide bond</keyword>
<protein>
    <submittedName>
        <fullName evidence="5">Cell wall / vacuolar inhibitor of fructosidase 1, CELL WALL / VACUOLAR INHIBITOR OF FRUCTOSIDASE 1</fullName>
    </submittedName>
</protein>
<dbReference type="Pfam" id="PF04043">
    <property type="entry name" value="PMEI"/>
    <property type="match status" value="1"/>
</dbReference>
<evidence type="ECO:0000256" key="3">
    <source>
        <dbReference type="ARBA" id="ARBA00038471"/>
    </source>
</evidence>
<dbReference type="AlphaFoldDB" id="A0A9W7IE25"/>
<organism evidence="5 6">
    <name type="scientific">Hibiscus trionum</name>
    <name type="common">Flower of an hour</name>
    <dbReference type="NCBI Taxonomy" id="183268"/>
    <lineage>
        <taxon>Eukaryota</taxon>
        <taxon>Viridiplantae</taxon>
        <taxon>Streptophyta</taxon>
        <taxon>Embryophyta</taxon>
        <taxon>Tracheophyta</taxon>
        <taxon>Spermatophyta</taxon>
        <taxon>Magnoliopsida</taxon>
        <taxon>eudicotyledons</taxon>
        <taxon>Gunneridae</taxon>
        <taxon>Pentapetalae</taxon>
        <taxon>rosids</taxon>
        <taxon>malvids</taxon>
        <taxon>Malvales</taxon>
        <taxon>Malvaceae</taxon>
        <taxon>Malvoideae</taxon>
        <taxon>Hibiscus</taxon>
    </lineage>
</organism>
<proteinExistence type="inferred from homology"/>
<reference evidence="5" key="1">
    <citation type="submission" date="2023-05" db="EMBL/GenBank/DDBJ databases">
        <title>Genome and transcriptome analyses reveal genes involved in the formation of fine ridges on petal epidermal cells in Hibiscus trionum.</title>
        <authorList>
            <person name="Koshimizu S."/>
            <person name="Masuda S."/>
            <person name="Ishii T."/>
            <person name="Shirasu K."/>
            <person name="Hoshino A."/>
            <person name="Arita M."/>
        </authorList>
    </citation>
    <scope>NUCLEOTIDE SEQUENCE</scope>
    <source>
        <strain evidence="5">Hamamatsu line</strain>
    </source>
</reference>
<dbReference type="GO" id="GO:0004857">
    <property type="term" value="F:enzyme inhibitor activity"/>
    <property type="evidence" value="ECO:0007669"/>
    <property type="project" value="InterPro"/>
</dbReference>
<comment type="similarity">
    <text evidence="3">Belongs to the PMEI family.</text>
</comment>
<accession>A0A9W7IE25</accession>
<dbReference type="SUPFAM" id="SSF101148">
    <property type="entry name" value="Plant invertase/pectin methylesterase inhibitor"/>
    <property type="match status" value="1"/>
</dbReference>
<dbReference type="PANTHER" id="PTHR36710:SF18">
    <property type="entry name" value="PECTINESTERASE INHIBITOR 5-RELATED"/>
    <property type="match status" value="1"/>
</dbReference>
<dbReference type="Proteomes" id="UP001165190">
    <property type="component" value="Unassembled WGS sequence"/>
</dbReference>
<keyword evidence="1" id="KW-0732">Signal</keyword>
<evidence type="ECO:0000259" key="4">
    <source>
        <dbReference type="SMART" id="SM00856"/>
    </source>
</evidence>
<dbReference type="NCBIfam" id="TIGR01614">
    <property type="entry name" value="PME_inhib"/>
    <property type="match status" value="1"/>
</dbReference>
<dbReference type="Gene3D" id="1.20.140.40">
    <property type="entry name" value="Invertase/pectin methylesterase inhibitor family protein"/>
    <property type="match status" value="1"/>
</dbReference>
<gene>
    <name evidence="5" type="ORF">HRI_003041100</name>
</gene>
<sequence length="161" mass="17758">MFSLNFLSVKSRENDTSLIETTCKATPFYNLCVLALESDPHSSSTNVPGLAITGANILKVNSNATLTQITSLLKEAEDRSVKKALLECVEYYNAIIEHDVRVVINTARTNVPRYGRDAMNDAANEALACERSFKNQPHAPHLPRYVHNLSVVVSSIITLLL</sequence>
<dbReference type="InterPro" id="IPR035513">
    <property type="entry name" value="Invertase/methylesterase_inhib"/>
</dbReference>
<dbReference type="EMBL" id="BSYR01000025">
    <property type="protein sequence ID" value="GMI93718.1"/>
    <property type="molecule type" value="Genomic_DNA"/>
</dbReference>
<evidence type="ECO:0000256" key="2">
    <source>
        <dbReference type="ARBA" id="ARBA00023157"/>
    </source>
</evidence>
<dbReference type="OrthoDB" id="1918674at2759"/>